<dbReference type="Proteomes" id="UP000185841">
    <property type="component" value="Unassembled WGS sequence"/>
</dbReference>
<evidence type="ECO:0000259" key="2">
    <source>
        <dbReference type="Pfam" id="PF13283"/>
    </source>
</evidence>
<dbReference type="Gene3D" id="1.25.40.10">
    <property type="entry name" value="Tetratricopeptide repeat domain"/>
    <property type="match status" value="1"/>
</dbReference>
<evidence type="ECO:0000313" key="4">
    <source>
        <dbReference type="Proteomes" id="UP000185841"/>
    </source>
</evidence>
<dbReference type="AlphaFoldDB" id="A0A1N6NVU3"/>
<organism evidence="3 4">
    <name type="scientific">Aquipseudomonas alcaligenes</name>
    <name type="common">Pseudomonas alcaligenes</name>
    <dbReference type="NCBI Taxonomy" id="43263"/>
    <lineage>
        <taxon>Bacteria</taxon>
        <taxon>Pseudomonadati</taxon>
        <taxon>Pseudomonadota</taxon>
        <taxon>Gammaproteobacteria</taxon>
        <taxon>Pseudomonadales</taxon>
        <taxon>Pseudomonadaceae</taxon>
        <taxon>Aquipseudomonas</taxon>
    </lineage>
</organism>
<dbReference type="InterPro" id="IPR025137">
    <property type="entry name" value="NfrA_C"/>
</dbReference>
<gene>
    <name evidence="3" type="ORF">SAMN05878282_101579</name>
</gene>
<dbReference type="EMBL" id="FTMP01000001">
    <property type="protein sequence ID" value="SIP96219.1"/>
    <property type="molecule type" value="Genomic_DNA"/>
</dbReference>
<dbReference type="Pfam" id="PF13283">
    <property type="entry name" value="NfrA_C"/>
    <property type="match status" value="1"/>
</dbReference>
<name>A0A1N6NVU3_AQUAC</name>
<dbReference type="InterPro" id="IPR011990">
    <property type="entry name" value="TPR-like_helical_dom_sf"/>
</dbReference>
<accession>A0A1N6NVU3</accession>
<dbReference type="RefSeq" id="WP_076423921.1">
    <property type="nucleotide sequence ID" value="NZ_FTMP01000001.1"/>
</dbReference>
<evidence type="ECO:0000313" key="3">
    <source>
        <dbReference type="EMBL" id="SIP96219.1"/>
    </source>
</evidence>
<feature type="domain" description="Bacteriophage N4 adsorption protein A C-terminal" evidence="2">
    <location>
        <begin position="829"/>
        <end position="993"/>
    </location>
</feature>
<keyword evidence="1" id="KW-0732">Signal</keyword>
<feature type="chain" id="PRO_5012862349" evidence="1">
    <location>
        <begin position="32"/>
        <end position="1000"/>
    </location>
</feature>
<proteinExistence type="predicted"/>
<evidence type="ECO:0000256" key="1">
    <source>
        <dbReference type="SAM" id="SignalP"/>
    </source>
</evidence>
<protein>
    <submittedName>
        <fullName evidence="3">Adsorption protein A</fullName>
    </submittedName>
</protein>
<feature type="signal peptide" evidence="1">
    <location>
        <begin position="1"/>
        <end position="31"/>
    </location>
</feature>
<dbReference type="SUPFAM" id="SSF48452">
    <property type="entry name" value="TPR-like"/>
    <property type="match status" value="1"/>
</dbReference>
<reference evidence="3 4" key="1">
    <citation type="submission" date="2017-01" db="EMBL/GenBank/DDBJ databases">
        <authorList>
            <person name="Mah S.A."/>
            <person name="Swanson W.J."/>
            <person name="Moy G.W."/>
            <person name="Vacquier V.D."/>
        </authorList>
    </citation>
    <scope>NUCLEOTIDE SEQUENCE [LARGE SCALE GENOMIC DNA]</scope>
    <source>
        <strain evidence="3 4">RU36E</strain>
    </source>
</reference>
<sequence>MSGRRHKPRVPLSLLLLALLGASLSAPNLVAEPSELQRFRSYPYIERAYRALDRQPAEAEKLVRHVLEQISPEHAEAQRILLQALQRQGRYAEALDICAKLPAEQAAPLRKELRLAWIASDQGVPAATLDAWLNEAEPLEAAHLWEAQALRLERRDGVPAARRWLAGLSGRLQDDAWRQWQASLAERQKDWPAVRDSLAGQASLSAEDWQRLGQAYVELGQTEALEQLLRRAPSPESAAALRINAARRWIGQGRVEPAYQQLLALQAVGQLPAELRRSLFELARQQGDSARADALAAELGEDCLERSAWLTERDAAAARQVLASCAPGEQPQRWLAQVQQLRALELLPRGDLPGELHDPLYIELSRGAGRGAQALDWLLAHPAGEARLARAATLAQQLDRRQQAAELWQRHYQASGSGRSLEQASYLWQQLGQSQRARELLLTARRLDAAQGARLVQLSVEGGQLSVQQVQDLLPRLAPAVRGELLAALAARERCAEVLALSAGQPSSAAEWRARGQCHLQEQPGVAVEELRRGQALGDRPSAELLPFALASAGEPEAALAYWQQTPAAQQSAAVRRAVVGAEVAVGKLEQAEQHWQALPPSTLDDWRQGGHLAVARGDYAEAVQRWRRVLALGGTLEDYYQAGMAAGSAGQREQQLAWLERAAQWAPEDPRIQADLGFALGNSPEPAQRQAAIPVLEKAVRLRPDDYRLSDALATLQGSFGQVPQALENWKHSIDLETAIAPRDEKLSNDLFRARRAYQVHNDRTRWHFASTFAPRGVTSTADQRPSGLNAHQLDVDQRLSDDIGLQGGRLSIIGRVFSSGEHSDLTETVGGAAGLRYTPWRDHNVNFSGEVFHEYFAEGDTDVLLRASVSLLDQGEYRNDWRPTEDDWAQRLLYLDAAWWVDESQRFLVARYSRGHLLKLDTASAQAAGPYAMLQGSEQDQQQDLRAGLGLSWQLWFDEDHYNAFHNSLTLRMEYQWNLGGNLFGRRDGWMGGLELAF</sequence>